<name>A0ABQ2HPQ1_9BACT</name>
<dbReference type="PANTHER" id="PTHR32347:SF23">
    <property type="entry name" value="BLL5650 PROTEIN"/>
    <property type="match status" value="1"/>
</dbReference>
<keyword evidence="2" id="KW-0175">Coiled coil</keyword>
<dbReference type="Gene3D" id="2.40.50.100">
    <property type="match status" value="1"/>
</dbReference>
<comment type="caution">
    <text evidence="3">The sequence shown here is derived from an EMBL/GenBank/DDBJ whole genome shotgun (WGS) entry which is preliminary data.</text>
</comment>
<dbReference type="Gene3D" id="2.40.30.170">
    <property type="match status" value="1"/>
</dbReference>
<proteinExistence type="predicted"/>
<sequence length="320" mass="35354">MNNAFNDKIMKTTSYLIIMAAALAACKGKENPYDASGTFEAVETIVSAEATGRIVALNLEEGQQLKAGQTVGYIDSLQLFLRKKQLEAQIRATGSRLPDIAAQTNVYKQQIAVSQVRLDNLLHEQKRVQNLLKADAATPKQLDDINAQVEELQKQLDVIRKQDAAQTSVLKTQTSGLRADVLPLYVQIEQINDQLAKSKIVNEVNGTVLTKYAEANEVAAAGKPLYKVADLSTIILRAYVTGDQLTGIKLDQQVKVLVDSAEGKYRELPGTIEWISNKAEFTPKTIQTKDERANLVYAVKIRVKNDGYLKIGMYGEVAWQ</sequence>
<evidence type="ECO:0000313" key="4">
    <source>
        <dbReference type="Proteomes" id="UP000632339"/>
    </source>
</evidence>
<keyword evidence="4" id="KW-1185">Reference proteome</keyword>
<dbReference type="EMBL" id="BMLI01000001">
    <property type="protein sequence ID" value="GGM84798.1"/>
    <property type="molecule type" value="Genomic_DNA"/>
</dbReference>
<dbReference type="InterPro" id="IPR050465">
    <property type="entry name" value="UPF0194_transport"/>
</dbReference>
<protein>
    <submittedName>
        <fullName evidence="3">Membrane protein</fullName>
    </submittedName>
</protein>
<evidence type="ECO:0000313" key="3">
    <source>
        <dbReference type="EMBL" id="GGM84798.1"/>
    </source>
</evidence>
<dbReference type="Proteomes" id="UP000632339">
    <property type="component" value="Unassembled WGS sequence"/>
</dbReference>
<comment type="subcellular location">
    <subcellularLocation>
        <location evidence="1">Cell envelope</location>
    </subcellularLocation>
</comment>
<evidence type="ECO:0000256" key="1">
    <source>
        <dbReference type="ARBA" id="ARBA00004196"/>
    </source>
</evidence>
<reference evidence="4" key="1">
    <citation type="journal article" date="2019" name="Int. J. Syst. Evol. Microbiol.">
        <title>The Global Catalogue of Microorganisms (GCM) 10K type strain sequencing project: providing services to taxonomists for standard genome sequencing and annotation.</title>
        <authorList>
            <consortium name="The Broad Institute Genomics Platform"/>
            <consortium name="The Broad Institute Genome Sequencing Center for Infectious Disease"/>
            <person name="Wu L."/>
            <person name="Ma J."/>
        </authorList>
    </citation>
    <scope>NUCLEOTIDE SEQUENCE [LARGE SCALE GENOMIC DNA]</scope>
    <source>
        <strain evidence="4">CGMCC 1.6375</strain>
    </source>
</reference>
<organism evidence="3 4">
    <name type="scientific">Dyadobacter beijingensis</name>
    <dbReference type="NCBI Taxonomy" id="365489"/>
    <lineage>
        <taxon>Bacteria</taxon>
        <taxon>Pseudomonadati</taxon>
        <taxon>Bacteroidota</taxon>
        <taxon>Cytophagia</taxon>
        <taxon>Cytophagales</taxon>
        <taxon>Spirosomataceae</taxon>
        <taxon>Dyadobacter</taxon>
    </lineage>
</organism>
<dbReference type="PANTHER" id="PTHR32347">
    <property type="entry name" value="EFFLUX SYSTEM COMPONENT YKNX-RELATED"/>
    <property type="match status" value="1"/>
</dbReference>
<accession>A0ABQ2HPQ1</accession>
<gene>
    <name evidence="3" type="ORF">GCM10010967_15920</name>
</gene>
<evidence type="ECO:0000256" key="2">
    <source>
        <dbReference type="ARBA" id="ARBA00023054"/>
    </source>
</evidence>